<feature type="domain" description="Flavoprotein" evidence="1">
    <location>
        <begin position="1"/>
        <end position="161"/>
    </location>
</feature>
<dbReference type="Pfam" id="PF02441">
    <property type="entry name" value="Flavoprotein"/>
    <property type="match status" value="1"/>
</dbReference>
<dbReference type="GeneID" id="83013895"/>
<reference evidence="2 3" key="1">
    <citation type="submission" date="2018-08" db="EMBL/GenBank/DDBJ databases">
        <title>A genome reference for cultivated species of the human gut microbiota.</title>
        <authorList>
            <person name="Zou Y."/>
            <person name="Xue W."/>
            <person name="Luo G."/>
        </authorList>
    </citation>
    <scope>NUCLEOTIDE SEQUENCE [LARGE SCALE GENOMIC DNA]</scope>
    <source>
        <strain evidence="2 3">AF24-29</strain>
    </source>
</reference>
<dbReference type="GO" id="GO:0003824">
    <property type="term" value="F:catalytic activity"/>
    <property type="evidence" value="ECO:0007669"/>
    <property type="project" value="InterPro"/>
</dbReference>
<evidence type="ECO:0000313" key="3">
    <source>
        <dbReference type="Proteomes" id="UP000284178"/>
    </source>
</evidence>
<dbReference type="RefSeq" id="WP_117892338.1">
    <property type="nucleotide sequence ID" value="NZ_CABJCV010000001.1"/>
</dbReference>
<protein>
    <submittedName>
        <fullName evidence="2">Dipicolinate synthase subunit B</fullName>
    </submittedName>
</protein>
<dbReference type="Gene3D" id="3.40.50.1950">
    <property type="entry name" value="Flavin prenyltransferase-like"/>
    <property type="match status" value="1"/>
</dbReference>
<dbReference type="SUPFAM" id="SSF52507">
    <property type="entry name" value="Homo-oligomeric flavin-containing Cys decarboxylases, HFCD"/>
    <property type="match status" value="1"/>
</dbReference>
<evidence type="ECO:0000313" key="2">
    <source>
        <dbReference type="EMBL" id="RGR76810.1"/>
    </source>
</evidence>
<comment type="caution">
    <text evidence="2">The sequence shown here is derived from an EMBL/GenBank/DDBJ whole genome shotgun (WGS) entry which is preliminary data.</text>
</comment>
<keyword evidence="3" id="KW-1185">Reference proteome</keyword>
<dbReference type="InterPro" id="IPR036551">
    <property type="entry name" value="Flavin_trans-like"/>
</dbReference>
<proteinExistence type="predicted"/>
<organism evidence="2 3">
    <name type="scientific">Holdemania filiformis</name>
    <dbReference type="NCBI Taxonomy" id="61171"/>
    <lineage>
        <taxon>Bacteria</taxon>
        <taxon>Bacillati</taxon>
        <taxon>Bacillota</taxon>
        <taxon>Erysipelotrichia</taxon>
        <taxon>Erysipelotrichales</taxon>
        <taxon>Erysipelotrichaceae</taxon>
        <taxon>Holdemania</taxon>
    </lineage>
</organism>
<dbReference type="EMBL" id="QRUP01000001">
    <property type="protein sequence ID" value="RGR76810.1"/>
    <property type="molecule type" value="Genomic_DNA"/>
</dbReference>
<dbReference type="AlphaFoldDB" id="A0A412G670"/>
<dbReference type="Proteomes" id="UP000284178">
    <property type="component" value="Unassembled WGS sequence"/>
</dbReference>
<dbReference type="InterPro" id="IPR003382">
    <property type="entry name" value="Flavoprotein"/>
</dbReference>
<name>A0A412G670_9FIRM</name>
<sequence>MKLLWGMCGSFCNHAAVIEQLTDMVQRWPITMIVSENTAQLDTRFGTAKERLTQLERLTGKPVMTTLQEAERTGPIDHFDAMVIAPMTATELNKLALGIYDTPVTLAAKALLRNEKPLVLGIASNDFLGLSGANLLRLKQLRHLFFVPFGQDDYVRKPNSLVSDWRLIETALQAALEDRQIQPLLLEGKGSQ</sequence>
<gene>
    <name evidence="2" type="ORF">DWY25_00530</name>
</gene>
<evidence type="ECO:0000259" key="1">
    <source>
        <dbReference type="Pfam" id="PF02441"/>
    </source>
</evidence>
<accession>A0A412G670</accession>
<dbReference type="NCBIfam" id="NF006161">
    <property type="entry name" value="PRK08305.1"/>
    <property type="match status" value="1"/>
</dbReference>